<keyword evidence="1" id="KW-0812">Transmembrane</keyword>
<keyword evidence="3" id="KW-1185">Reference proteome</keyword>
<feature type="transmembrane region" description="Helical" evidence="1">
    <location>
        <begin position="18"/>
        <end position="37"/>
    </location>
</feature>
<gene>
    <name evidence="2" type="ORF">BDV25DRAFT_157795</name>
</gene>
<name>A0A5N6TQN7_ASPAV</name>
<sequence length="61" mass="6908">MLRKLNFNSLNQYLYDPFILPNGCCQCGCSLVIYLFINSKKCASISTLSLKTSFCVARFLC</sequence>
<protein>
    <submittedName>
        <fullName evidence="2">Uncharacterized protein</fullName>
    </submittedName>
</protein>
<proteinExistence type="predicted"/>
<keyword evidence="1" id="KW-0472">Membrane</keyword>
<evidence type="ECO:0000313" key="2">
    <source>
        <dbReference type="EMBL" id="KAE8148678.1"/>
    </source>
</evidence>
<evidence type="ECO:0000256" key="1">
    <source>
        <dbReference type="SAM" id="Phobius"/>
    </source>
</evidence>
<dbReference type="EMBL" id="ML742150">
    <property type="protein sequence ID" value="KAE8148678.1"/>
    <property type="molecule type" value="Genomic_DNA"/>
</dbReference>
<organism evidence="2 3">
    <name type="scientific">Aspergillus avenaceus</name>
    <dbReference type="NCBI Taxonomy" id="36643"/>
    <lineage>
        <taxon>Eukaryota</taxon>
        <taxon>Fungi</taxon>
        <taxon>Dikarya</taxon>
        <taxon>Ascomycota</taxon>
        <taxon>Pezizomycotina</taxon>
        <taxon>Eurotiomycetes</taxon>
        <taxon>Eurotiomycetidae</taxon>
        <taxon>Eurotiales</taxon>
        <taxon>Aspergillaceae</taxon>
        <taxon>Aspergillus</taxon>
        <taxon>Aspergillus subgen. Circumdati</taxon>
    </lineage>
</organism>
<dbReference type="Proteomes" id="UP000325780">
    <property type="component" value="Unassembled WGS sequence"/>
</dbReference>
<reference evidence="2 3" key="1">
    <citation type="submission" date="2019-04" db="EMBL/GenBank/DDBJ databases">
        <title>Friends and foes A comparative genomics study of 23 Aspergillus species from section Flavi.</title>
        <authorList>
            <consortium name="DOE Joint Genome Institute"/>
            <person name="Kjaerbolling I."/>
            <person name="Vesth T."/>
            <person name="Frisvad J.C."/>
            <person name="Nybo J.L."/>
            <person name="Theobald S."/>
            <person name="Kildgaard S."/>
            <person name="Isbrandt T."/>
            <person name="Kuo A."/>
            <person name="Sato A."/>
            <person name="Lyhne E.K."/>
            <person name="Kogle M.E."/>
            <person name="Wiebenga A."/>
            <person name="Kun R.S."/>
            <person name="Lubbers R.J."/>
            <person name="Makela M.R."/>
            <person name="Barry K."/>
            <person name="Chovatia M."/>
            <person name="Clum A."/>
            <person name="Daum C."/>
            <person name="Haridas S."/>
            <person name="He G."/>
            <person name="LaButti K."/>
            <person name="Lipzen A."/>
            <person name="Mondo S."/>
            <person name="Riley R."/>
            <person name="Salamov A."/>
            <person name="Simmons B.A."/>
            <person name="Magnuson J.K."/>
            <person name="Henrissat B."/>
            <person name="Mortensen U.H."/>
            <person name="Larsen T.O."/>
            <person name="Devries R.P."/>
            <person name="Grigoriev I.V."/>
            <person name="Machida M."/>
            <person name="Baker S.E."/>
            <person name="Andersen M.R."/>
        </authorList>
    </citation>
    <scope>NUCLEOTIDE SEQUENCE [LARGE SCALE GENOMIC DNA]</scope>
    <source>
        <strain evidence="2 3">IBT 18842</strain>
    </source>
</reference>
<dbReference type="AlphaFoldDB" id="A0A5N6TQN7"/>
<evidence type="ECO:0000313" key="3">
    <source>
        <dbReference type="Proteomes" id="UP000325780"/>
    </source>
</evidence>
<accession>A0A5N6TQN7</accession>
<keyword evidence="1" id="KW-1133">Transmembrane helix</keyword>